<dbReference type="Proteomes" id="UP001178281">
    <property type="component" value="Unassembled WGS sequence"/>
</dbReference>
<comment type="caution">
    <text evidence="1">The sequence shown here is derived from an EMBL/GenBank/DDBJ whole genome shotgun (WGS) entry which is preliminary data.</text>
</comment>
<accession>A0AA90SSE7</accession>
<proteinExistence type="predicted"/>
<sequence>MRTDIMEQLTSRTLAPIYDLNKVPANVPQTWIDAARLGGPEGVRSFLDDPDNAALRETLPLMTSYIYEYAVDLFIAEFRRPDHENAKPEPVLAYAFLAHDEQEPYLTLRIGPLPWIVDYPDGYPADLKQLATVHAGFFDDWTFGGPAPVDVFKPLGGLHLEKMERKIAAADTDLFPFDFQDEHGNSVPRSELPDIHSLCPVWSLGDREWVRFLCVDRTSQQVWFVIPSEEVSREFGTASKYIDDAVGTSFSRYADA</sequence>
<evidence type="ECO:0000313" key="2">
    <source>
        <dbReference type="Proteomes" id="UP001178281"/>
    </source>
</evidence>
<name>A0AA90SSE7_9ACTN</name>
<dbReference type="RefSeq" id="WP_220657370.1">
    <property type="nucleotide sequence ID" value="NZ_CBCSFC010000013.1"/>
</dbReference>
<organism evidence="1 2">
    <name type="scientific">Tsukamurella strandjordii</name>
    <dbReference type="NCBI Taxonomy" id="147577"/>
    <lineage>
        <taxon>Bacteria</taxon>
        <taxon>Bacillati</taxon>
        <taxon>Actinomycetota</taxon>
        <taxon>Actinomycetes</taxon>
        <taxon>Mycobacteriales</taxon>
        <taxon>Tsukamurellaceae</taxon>
        <taxon>Tsukamurella</taxon>
    </lineage>
</organism>
<gene>
    <name evidence="1" type="ORF">Q7X28_18080</name>
</gene>
<evidence type="ECO:0000313" key="1">
    <source>
        <dbReference type="EMBL" id="MDP0399831.1"/>
    </source>
</evidence>
<reference evidence="1" key="1">
    <citation type="submission" date="2023-08" db="EMBL/GenBank/DDBJ databases">
        <title>The draft genome of Tsukamurella strandjordii strain 050030.</title>
        <authorList>
            <person name="Zhao F."/>
            <person name="Feng Y."/>
            <person name="Zong Z."/>
        </authorList>
    </citation>
    <scope>NUCLEOTIDE SEQUENCE</scope>
    <source>
        <strain evidence="1">050030</strain>
    </source>
</reference>
<protein>
    <submittedName>
        <fullName evidence="1">Uncharacterized protein</fullName>
    </submittedName>
</protein>
<keyword evidence="2" id="KW-1185">Reference proteome</keyword>
<dbReference type="AlphaFoldDB" id="A0AA90SSE7"/>
<dbReference type="EMBL" id="JAUTIX010000007">
    <property type="protein sequence ID" value="MDP0399831.1"/>
    <property type="molecule type" value="Genomic_DNA"/>
</dbReference>